<reference evidence="1 2" key="1">
    <citation type="submission" date="2013-09" db="EMBL/GenBank/DDBJ databases">
        <title>Whole genome shotgun sequence of Vibrio azureus NBRC 104587.</title>
        <authorList>
            <person name="Isaki S."/>
            <person name="Hosoyama A."/>
            <person name="Numata M."/>
            <person name="Hashimoto M."/>
            <person name="Hosoyama Y."/>
            <person name="Tsuchikane K."/>
            <person name="Noguchi M."/>
            <person name="Hirakata S."/>
            <person name="Ichikawa N."/>
            <person name="Ohji S."/>
            <person name="Yamazoe A."/>
            <person name="Fujita N."/>
        </authorList>
    </citation>
    <scope>NUCLEOTIDE SEQUENCE [LARGE SCALE GENOMIC DNA]</scope>
    <source>
        <strain evidence="1 2">NBRC 104587</strain>
    </source>
</reference>
<evidence type="ECO:0000313" key="1">
    <source>
        <dbReference type="EMBL" id="GAD77677.1"/>
    </source>
</evidence>
<keyword evidence="2" id="KW-1185">Reference proteome</keyword>
<proteinExistence type="predicted"/>
<dbReference type="EMBL" id="BATL01000085">
    <property type="protein sequence ID" value="GAD77677.1"/>
    <property type="molecule type" value="Genomic_DNA"/>
</dbReference>
<comment type="caution">
    <text evidence="1">The sequence shown here is derived from an EMBL/GenBank/DDBJ whole genome shotgun (WGS) entry which is preliminary data.</text>
</comment>
<sequence>MLTSDFLFPSPRKVGQPMRYSYDVRTKNIRALQLLLGHAKLDNIIRYLVVEVEDALHISDGVDS</sequence>
<dbReference type="eggNOG" id="COG0582">
    <property type="taxonomic scope" value="Bacteria"/>
</dbReference>
<organism evidence="1 2">
    <name type="scientific">Vibrio azureus NBRC 104587</name>
    <dbReference type="NCBI Taxonomy" id="1219077"/>
    <lineage>
        <taxon>Bacteria</taxon>
        <taxon>Pseudomonadati</taxon>
        <taxon>Pseudomonadota</taxon>
        <taxon>Gammaproteobacteria</taxon>
        <taxon>Vibrionales</taxon>
        <taxon>Vibrionaceae</taxon>
        <taxon>Vibrio</taxon>
    </lineage>
</organism>
<dbReference type="Proteomes" id="UP000016567">
    <property type="component" value="Unassembled WGS sequence"/>
</dbReference>
<dbReference type="AlphaFoldDB" id="U3AWS9"/>
<evidence type="ECO:0000313" key="2">
    <source>
        <dbReference type="Proteomes" id="UP000016567"/>
    </source>
</evidence>
<name>U3AWS9_9VIBR</name>
<accession>U3AWS9</accession>
<evidence type="ECO:0008006" key="3">
    <source>
        <dbReference type="Google" id="ProtNLM"/>
    </source>
</evidence>
<gene>
    <name evidence="1" type="ORF">VAZ01S_085_00230</name>
</gene>
<dbReference type="STRING" id="1219077.VAZ01S_085_00230"/>
<protein>
    <recommendedName>
        <fullName evidence="3">Integrase</fullName>
    </recommendedName>
</protein>